<sequence length="168" mass="18234">MIGALALPTLTRRTSPPYPVGANFLRSPIVYTALANITDESDVGAGEIGTDSTYSSPPSNFVDGGLVNPMWNTRHQDMHVWVRTPAATDLSEIRIAYRNASSNHPGATGNLYYWGGSAWVFVSPLTYADNATLKIDTFGTVNASLFRLTYSPSPTTGWVGINEIEMYP</sequence>
<protein>
    <recommendedName>
        <fullName evidence="3">DUF2341 domain-containing protein</fullName>
    </recommendedName>
</protein>
<accession>A0A7W6WM35</accession>
<comment type="caution">
    <text evidence="1">The sequence shown here is derived from an EMBL/GenBank/DDBJ whole genome shotgun (WGS) entry which is preliminary data.</text>
</comment>
<gene>
    <name evidence="1" type="ORF">GGD88_003268</name>
</gene>
<reference evidence="1 2" key="1">
    <citation type="submission" date="2020-08" db="EMBL/GenBank/DDBJ databases">
        <title>Genome sequencing of Purple Non-Sulfur Bacteria from various extreme environments.</title>
        <authorList>
            <person name="Mayer M."/>
        </authorList>
    </citation>
    <scope>NUCLEOTIDE SEQUENCE [LARGE SCALE GENOMIC DNA]</scope>
    <source>
        <strain evidence="1 2">JA135</strain>
    </source>
</reference>
<evidence type="ECO:0008006" key="3">
    <source>
        <dbReference type="Google" id="ProtNLM"/>
    </source>
</evidence>
<dbReference type="Gene3D" id="2.60.120.260">
    <property type="entry name" value="Galactose-binding domain-like"/>
    <property type="match status" value="1"/>
</dbReference>
<dbReference type="RefSeq" id="WP_184437346.1">
    <property type="nucleotide sequence ID" value="NZ_JACIGI010000039.1"/>
</dbReference>
<proteinExistence type="predicted"/>
<organism evidence="1 2">
    <name type="scientific">Roseospira goensis</name>
    <dbReference type="NCBI Taxonomy" id="391922"/>
    <lineage>
        <taxon>Bacteria</taxon>
        <taxon>Pseudomonadati</taxon>
        <taxon>Pseudomonadota</taxon>
        <taxon>Alphaproteobacteria</taxon>
        <taxon>Rhodospirillales</taxon>
        <taxon>Rhodospirillaceae</taxon>
        <taxon>Roseospira</taxon>
    </lineage>
</organism>
<dbReference type="EMBL" id="JACIGI010000039">
    <property type="protein sequence ID" value="MBB4287519.1"/>
    <property type="molecule type" value="Genomic_DNA"/>
</dbReference>
<evidence type="ECO:0000313" key="1">
    <source>
        <dbReference type="EMBL" id="MBB4287519.1"/>
    </source>
</evidence>
<name>A0A7W6WM35_9PROT</name>
<dbReference type="Proteomes" id="UP000555728">
    <property type="component" value="Unassembled WGS sequence"/>
</dbReference>
<dbReference type="AlphaFoldDB" id="A0A7W6WM35"/>
<evidence type="ECO:0000313" key="2">
    <source>
        <dbReference type="Proteomes" id="UP000555728"/>
    </source>
</evidence>
<keyword evidence="2" id="KW-1185">Reference proteome</keyword>